<dbReference type="Proteomes" id="UP000324222">
    <property type="component" value="Unassembled WGS sequence"/>
</dbReference>
<accession>A0A5B7DA17</accession>
<dbReference type="AlphaFoldDB" id="A0A5B7DA17"/>
<protein>
    <submittedName>
        <fullName evidence="1">Uncharacterized protein</fullName>
    </submittedName>
</protein>
<evidence type="ECO:0000313" key="1">
    <source>
        <dbReference type="EMBL" id="MPC18161.1"/>
    </source>
</evidence>
<proteinExistence type="predicted"/>
<reference evidence="1 2" key="1">
    <citation type="submission" date="2019-05" db="EMBL/GenBank/DDBJ databases">
        <title>Another draft genome of Portunus trituberculatus and its Hox gene families provides insights of decapod evolution.</title>
        <authorList>
            <person name="Jeong J.-H."/>
            <person name="Song I."/>
            <person name="Kim S."/>
            <person name="Choi T."/>
            <person name="Kim D."/>
            <person name="Ryu S."/>
            <person name="Kim W."/>
        </authorList>
    </citation>
    <scope>NUCLEOTIDE SEQUENCE [LARGE SCALE GENOMIC DNA]</scope>
    <source>
        <tissue evidence="1">Muscle</tissue>
    </source>
</reference>
<organism evidence="1 2">
    <name type="scientific">Portunus trituberculatus</name>
    <name type="common">Swimming crab</name>
    <name type="synonym">Neptunus trituberculatus</name>
    <dbReference type="NCBI Taxonomy" id="210409"/>
    <lineage>
        <taxon>Eukaryota</taxon>
        <taxon>Metazoa</taxon>
        <taxon>Ecdysozoa</taxon>
        <taxon>Arthropoda</taxon>
        <taxon>Crustacea</taxon>
        <taxon>Multicrustacea</taxon>
        <taxon>Malacostraca</taxon>
        <taxon>Eumalacostraca</taxon>
        <taxon>Eucarida</taxon>
        <taxon>Decapoda</taxon>
        <taxon>Pleocyemata</taxon>
        <taxon>Brachyura</taxon>
        <taxon>Eubrachyura</taxon>
        <taxon>Portunoidea</taxon>
        <taxon>Portunidae</taxon>
        <taxon>Portuninae</taxon>
        <taxon>Portunus</taxon>
    </lineage>
</organism>
<evidence type="ECO:0000313" key="2">
    <source>
        <dbReference type="Proteomes" id="UP000324222"/>
    </source>
</evidence>
<keyword evidence="2" id="KW-1185">Reference proteome</keyword>
<name>A0A5B7DA17_PORTR</name>
<gene>
    <name evidence="1" type="ORF">E2C01_011037</name>
</gene>
<dbReference type="EMBL" id="VSRR010000652">
    <property type="protein sequence ID" value="MPC18161.1"/>
    <property type="molecule type" value="Genomic_DNA"/>
</dbReference>
<sequence>MFSETSLPSSTQIFIVLKQPENVFNDFDVADRFKVACGSKQSSKDRVQTLQAHSQLSHIHGNFFQSCCDVYAEGARDEGARSEYEVGLDFAANTKGSGDPNNDRWSLRPHAPHDGRGHLVVHKTYVTQGLQSQKSSILSCLFAKRRTLTLQFGV</sequence>
<comment type="caution">
    <text evidence="1">The sequence shown here is derived from an EMBL/GenBank/DDBJ whole genome shotgun (WGS) entry which is preliminary data.</text>
</comment>